<evidence type="ECO:0000313" key="3">
    <source>
        <dbReference type="Proteomes" id="UP001530293"/>
    </source>
</evidence>
<feature type="compositionally biased region" description="Basic residues" evidence="1">
    <location>
        <begin position="1"/>
        <end position="11"/>
    </location>
</feature>
<sequence>MFRRKKAKGSKSKSLANDDDMVAPLTGPRGLCSSSSADPVVVAKVSGASSGSKATSGGSGGGGGGGSRFLPGRRQKNKIGEDVDENGAKHNGAAGSQQPVVTGSAAKEKLSQPQQQQQQQQPQQSSLGAASRAPKLTSKRASKNVAPANAESSTQHQQLSTSGAHRKLVEMRDAHENTSRQPQYHHHPPTNTTTDSTRGGGRNSSNDFFPSGRPSQNGGAMPTTTLPTTSPPPVLIPNASNPQLFMNEGGRSGGQQQQQQHIGFSPGGTAIVPRTRSGWSLQSNGSSAMNSENYIQSLDNLPNRGGKAFPMLNSQPDDKSRSVTSDDGVRGLLSRQFGRSYPPQTFQQRFFVNVGPPTWDNDEGRHTYQISISANPNVDGAGSIGAESYSQQLPFVSTKASRSLHDFVWLEKALRAEYHGALLVPILSLVLYFGSLSDNSGSEEDEQLLATRSFVTDTTSKGESTLDSALGDNISDANNAVTQSFKFLEEKLEGKGVVDEKLLANWLSDIINGVRGNGEALLYNCADVLQQSEAMETFLYRHSDPRTGIGPSLGSPLHSSNLGSPFNLCSATDTYRNKSTFDNILESPFECFGMQPVWGGDSKMPQDTRRRIPLSAMCSSGATGLPGIPACNSLQSEAEIDSTWLQTSSQGIATHSELLEAARDLISSHLKCTTLALSKVQLLMKDEALLGQCWKRFAISLSNLFSVEKDLEQAHIGDQIKSNKKHQPFRKLRKSSVDEALRTLARGKIDRSNVSLRLLRNMLLAYYTDLNSTVPAFREYSEAIIQLHQLDNLQCISSRKNPRSNPQAGSNEWQSTLDQLKAMAWGVTRNWSGTVATPESYPTDDGSSTFESLNSTQTKALQSRVLKNENRMKLSITQLCKASPLRNARMAWWYLKTELKQAFNVHNAATSLSQKLYIDAEAALAIKERKYDEDEKADDDAEIELVKRILDLGFEVSGNKSEKEISRQNVISIATEQVGRWNAKTALALMEAAGVEDAEVQIDETSRELRHVRKYAISLRENLARCLEAAEALESSFAVSSENSVQIRRSRREFWAAISTLFSGRLVVDEVNSNGSNKGAPSTRVLASAGIDITDRGGWLGHDTSRKQSIHQRRNCGEAARQYLKKRDNQANILISRIIKLLKDYELRLEGIESFVYMHCVGIQLEKHCSRARSKALSAWEKRTDISTAINVATKKKIPKLVQELKVKLDALPQVSHTTVIKRKEDHLSSKILKNDLHRLANRRFARAQEVSTERVIAIMRLWAKHEESIAMEEVKALGKVIEEVELSKGADVDVPDVLYR</sequence>
<protein>
    <recommendedName>
        <fullName evidence="4">PX domain-containing protein</fullName>
    </recommendedName>
</protein>
<dbReference type="EMBL" id="JALLBG020000299">
    <property type="protein sequence ID" value="KAL3756623.1"/>
    <property type="molecule type" value="Genomic_DNA"/>
</dbReference>
<feature type="compositionally biased region" description="Polar residues" evidence="1">
    <location>
        <begin position="189"/>
        <end position="218"/>
    </location>
</feature>
<dbReference type="Proteomes" id="UP001530293">
    <property type="component" value="Unassembled WGS sequence"/>
</dbReference>
<feature type="region of interest" description="Disordered" evidence="1">
    <location>
        <begin position="305"/>
        <end position="326"/>
    </location>
</feature>
<keyword evidence="3" id="KW-1185">Reference proteome</keyword>
<feature type="compositionally biased region" description="Gly residues" evidence="1">
    <location>
        <begin position="57"/>
        <end position="67"/>
    </location>
</feature>
<reference evidence="2 3" key="1">
    <citation type="submission" date="2024-10" db="EMBL/GenBank/DDBJ databases">
        <title>Updated reference genomes for cyclostephanoid diatoms.</title>
        <authorList>
            <person name="Roberts W.R."/>
            <person name="Alverson A.J."/>
        </authorList>
    </citation>
    <scope>NUCLEOTIDE SEQUENCE [LARGE SCALE GENOMIC DNA]</scope>
    <source>
        <strain evidence="2 3">AJA232-27</strain>
    </source>
</reference>
<accession>A0ABD3M1C6</accession>
<feature type="compositionally biased region" description="Polar residues" evidence="1">
    <location>
        <begin position="277"/>
        <end position="288"/>
    </location>
</feature>
<comment type="caution">
    <text evidence="2">The sequence shown here is derived from an EMBL/GenBank/DDBJ whole genome shotgun (WGS) entry which is preliminary data.</text>
</comment>
<evidence type="ECO:0000256" key="1">
    <source>
        <dbReference type="SAM" id="MobiDB-lite"/>
    </source>
</evidence>
<feature type="compositionally biased region" description="Polar residues" evidence="1">
    <location>
        <begin position="150"/>
        <end position="163"/>
    </location>
</feature>
<gene>
    <name evidence="2" type="ORF">ACHAWU_002526</name>
</gene>
<feature type="compositionally biased region" description="Low complexity" evidence="1">
    <location>
        <begin position="112"/>
        <end position="124"/>
    </location>
</feature>
<feature type="compositionally biased region" description="Basic and acidic residues" evidence="1">
    <location>
        <begin position="167"/>
        <end position="178"/>
    </location>
</feature>
<organism evidence="2 3">
    <name type="scientific">Discostella pseudostelligera</name>
    <dbReference type="NCBI Taxonomy" id="259834"/>
    <lineage>
        <taxon>Eukaryota</taxon>
        <taxon>Sar</taxon>
        <taxon>Stramenopiles</taxon>
        <taxon>Ochrophyta</taxon>
        <taxon>Bacillariophyta</taxon>
        <taxon>Coscinodiscophyceae</taxon>
        <taxon>Thalassiosirophycidae</taxon>
        <taxon>Stephanodiscales</taxon>
        <taxon>Stephanodiscaceae</taxon>
        <taxon>Discostella</taxon>
    </lineage>
</organism>
<proteinExistence type="predicted"/>
<feature type="compositionally biased region" description="Low complexity" evidence="1">
    <location>
        <begin position="40"/>
        <end position="56"/>
    </location>
</feature>
<evidence type="ECO:0000313" key="2">
    <source>
        <dbReference type="EMBL" id="KAL3756623.1"/>
    </source>
</evidence>
<feature type="region of interest" description="Disordered" evidence="1">
    <location>
        <begin position="1"/>
        <end position="288"/>
    </location>
</feature>
<name>A0ABD3M1C6_9STRA</name>
<evidence type="ECO:0008006" key="4">
    <source>
        <dbReference type="Google" id="ProtNLM"/>
    </source>
</evidence>